<feature type="chain" id="PRO_5046206730" evidence="4">
    <location>
        <begin position="23"/>
        <end position="816"/>
    </location>
</feature>
<feature type="signal peptide" evidence="4">
    <location>
        <begin position="1"/>
        <end position="22"/>
    </location>
</feature>
<evidence type="ECO:0000313" key="7">
    <source>
        <dbReference type="Proteomes" id="UP001165962"/>
    </source>
</evidence>
<evidence type="ECO:0000256" key="3">
    <source>
        <dbReference type="ARBA" id="ARBA00022825"/>
    </source>
</evidence>
<dbReference type="PROSITE" id="PS50106">
    <property type="entry name" value="PDZ"/>
    <property type="match status" value="1"/>
</dbReference>
<dbReference type="PANTHER" id="PTHR43343:SF3">
    <property type="entry name" value="PROTEASE DO-LIKE 8, CHLOROPLASTIC"/>
    <property type="match status" value="1"/>
</dbReference>
<reference evidence="6" key="1">
    <citation type="submission" date="2020-03" db="EMBL/GenBank/DDBJ databases">
        <title>Draft sequencing of Paenibacilllus sp. S3N08.</title>
        <authorList>
            <person name="Kim D.-U."/>
        </authorList>
    </citation>
    <scope>NUCLEOTIDE SEQUENCE</scope>
    <source>
        <strain evidence="6">S3N08</strain>
    </source>
</reference>
<keyword evidence="1" id="KW-0645">Protease</keyword>
<dbReference type="PANTHER" id="PTHR43343">
    <property type="entry name" value="PEPTIDASE S12"/>
    <property type="match status" value="1"/>
</dbReference>
<dbReference type="SMART" id="SM00228">
    <property type="entry name" value="PDZ"/>
    <property type="match status" value="1"/>
</dbReference>
<dbReference type="Pfam" id="PF13365">
    <property type="entry name" value="Trypsin_2"/>
    <property type="match status" value="1"/>
</dbReference>
<dbReference type="SUPFAM" id="SSF50494">
    <property type="entry name" value="Trypsin-like serine proteases"/>
    <property type="match status" value="1"/>
</dbReference>
<gene>
    <name evidence="6" type="ORF">G9U52_03735</name>
</gene>
<evidence type="ECO:0000256" key="1">
    <source>
        <dbReference type="ARBA" id="ARBA00022670"/>
    </source>
</evidence>
<feature type="domain" description="PDZ" evidence="5">
    <location>
        <begin position="226"/>
        <end position="312"/>
    </location>
</feature>
<dbReference type="Gene3D" id="2.40.10.120">
    <property type="match status" value="1"/>
</dbReference>
<dbReference type="Gene3D" id="2.30.42.10">
    <property type="match status" value="1"/>
</dbReference>
<evidence type="ECO:0000256" key="2">
    <source>
        <dbReference type="ARBA" id="ARBA00022801"/>
    </source>
</evidence>
<comment type="caution">
    <text evidence="6">The sequence shown here is derived from an EMBL/GenBank/DDBJ whole genome shotgun (WGS) entry which is preliminary data.</text>
</comment>
<keyword evidence="2" id="KW-0378">Hydrolase</keyword>
<dbReference type="PRINTS" id="PR00834">
    <property type="entry name" value="PROTEASES2C"/>
</dbReference>
<name>A0ABX0IY98_9BACL</name>
<evidence type="ECO:0000259" key="5">
    <source>
        <dbReference type="PROSITE" id="PS50106"/>
    </source>
</evidence>
<evidence type="ECO:0000256" key="4">
    <source>
        <dbReference type="SAM" id="SignalP"/>
    </source>
</evidence>
<proteinExistence type="predicted"/>
<dbReference type="InterPro" id="IPR001940">
    <property type="entry name" value="Peptidase_S1C"/>
</dbReference>
<dbReference type="EMBL" id="JAAOIW010000001">
    <property type="protein sequence ID" value="NHN28942.1"/>
    <property type="molecule type" value="Genomic_DNA"/>
</dbReference>
<protein>
    <submittedName>
        <fullName evidence="6">Trypsin-like serine protease</fullName>
    </submittedName>
</protein>
<dbReference type="InterPro" id="IPR041489">
    <property type="entry name" value="PDZ_6"/>
</dbReference>
<dbReference type="InterPro" id="IPR001478">
    <property type="entry name" value="PDZ"/>
</dbReference>
<dbReference type="InterPro" id="IPR009003">
    <property type="entry name" value="Peptidase_S1_PA"/>
</dbReference>
<keyword evidence="3" id="KW-0720">Serine protease</keyword>
<dbReference type="Proteomes" id="UP001165962">
    <property type="component" value="Unassembled WGS sequence"/>
</dbReference>
<dbReference type="InterPro" id="IPR051201">
    <property type="entry name" value="Chloro_Bact_Ser_Proteases"/>
</dbReference>
<accession>A0ABX0IY98</accession>
<dbReference type="InterPro" id="IPR036034">
    <property type="entry name" value="PDZ_sf"/>
</dbReference>
<sequence>MRVAIAVILCVTMVGTTDYADAATDQEAVPAVIAKTTTSVVAIIGKPTDSKQAVDNNRYDLAHGTGVIIKSEGYILTNAHVVKNMRNIVVVTSEGKSYPGKTTHFDEESDLALVKIDATGLTPAVFAKPADVKVGEAVMAIGTPLSFALRNSVTYGIVSGMDRSVLSTYQLIQTDAAINPGNSGGALVNMRGQVIGINTLKYVQYGVDGLGFAIPVSTVQHVLEHFFKYGKVKRPSLGLELGESWEAVVGLPSSNGLEVTYVEPDSAGAKAGIKQADVLLSINGIITRNLVEYNEALKNYLPEEKVKLVLQSEGKTKEVELVLGEGKSDAAAVIQDVDGSYIDADQGKTQIGDSHFGWSMKYPAGLINQDQRSGEENNVYLSDAKGEFGINIVVEERQSEDLSKLGLMKKLAGDSGGTLLEKRYVEKKPDSYVLVVGKEETGEYYQLRAFLKGDKIYYLMLFVDKEENYTNALKRNSYNDLLDTFVLTFDANNPSIKDISGFNNTDTISTEYGLSFDVPAEWTKKDWGSGLYYANKDSEQTLSVEVSSASSGDTLKDWAARQLQTVAGSYVDSYKEINEAKDTTIGGVAAIESRYATTMGDKWRQYRVYYIFKDKYKYELKFAYPKTDEGEELNALVDTFTESVDFAKEGTNRSLGFIQDEEELVDKAKTITFTNKKYKYALHLPENWQGIFQRELDIATNTFSFNGGSLSIIADDRTSFEEMSKRLEQDHKKNAETDENYKYTISDESQLGPESLGKKFAVTYKSRNIPYTIVDYVFENQGIVYILRQRINDAVKTEEQWQRLEKAAQSFQLLDK</sequence>
<dbReference type="Gene3D" id="3.40.1000.10">
    <property type="entry name" value="Mog1/PsbP, alpha/beta/alpha sandwich"/>
    <property type="match status" value="1"/>
</dbReference>
<dbReference type="SUPFAM" id="SSF50156">
    <property type="entry name" value="PDZ domain-like"/>
    <property type="match status" value="1"/>
</dbReference>
<keyword evidence="7" id="KW-1185">Reference proteome</keyword>
<organism evidence="6 7">
    <name type="scientific">Paenibacillus agricola</name>
    <dbReference type="NCBI Taxonomy" id="2716264"/>
    <lineage>
        <taxon>Bacteria</taxon>
        <taxon>Bacillati</taxon>
        <taxon>Bacillota</taxon>
        <taxon>Bacilli</taxon>
        <taxon>Bacillales</taxon>
        <taxon>Paenibacillaceae</taxon>
        <taxon>Paenibacillus</taxon>
    </lineage>
</organism>
<keyword evidence="4" id="KW-0732">Signal</keyword>
<dbReference type="Pfam" id="PF17820">
    <property type="entry name" value="PDZ_6"/>
    <property type="match status" value="1"/>
</dbReference>
<evidence type="ECO:0000313" key="6">
    <source>
        <dbReference type="EMBL" id="NHN28942.1"/>
    </source>
</evidence>